<reference evidence="2 3" key="1">
    <citation type="submission" date="2015-06" db="EMBL/GenBank/DDBJ databases">
        <title>Genome sequencing project of Bacillus galactosidilyticus PL133.</title>
        <authorList>
            <person name="Gaiero J."/>
            <person name="Nicol R."/>
            <person name="Habash M."/>
        </authorList>
    </citation>
    <scope>NUCLEOTIDE SEQUENCE [LARGE SCALE GENOMIC DNA]</scope>
    <source>
        <strain evidence="2 3">PL133</strain>
    </source>
</reference>
<dbReference type="AlphaFoldDB" id="A0A0Q9YAG1"/>
<dbReference type="EMBL" id="LGPB01000068">
    <property type="protein sequence ID" value="KRG14100.1"/>
    <property type="molecule type" value="Genomic_DNA"/>
</dbReference>
<proteinExistence type="predicted"/>
<evidence type="ECO:0000313" key="3">
    <source>
        <dbReference type="Proteomes" id="UP000053881"/>
    </source>
</evidence>
<dbReference type="Proteomes" id="UP000053881">
    <property type="component" value="Unassembled WGS sequence"/>
</dbReference>
<evidence type="ECO:0000259" key="1">
    <source>
        <dbReference type="Pfam" id="PF25816"/>
    </source>
</evidence>
<name>A0A0Q9YAG1_9BACI</name>
<gene>
    <name evidence="2" type="ORF">ACA29_07335</name>
</gene>
<protein>
    <recommendedName>
        <fullName evidence="1">RamC N-terminal domain-containing protein</fullName>
    </recommendedName>
</protein>
<comment type="caution">
    <text evidence="2">The sequence shown here is derived from an EMBL/GenBank/DDBJ whole genome shotgun (WGS) entry which is preliminary data.</text>
</comment>
<accession>A0A0Q9YAG1</accession>
<dbReference type="InterPro" id="IPR057929">
    <property type="entry name" value="RamC_N"/>
</dbReference>
<organism evidence="2 3">
    <name type="scientific">Lederbergia galactosidilytica</name>
    <dbReference type="NCBI Taxonomy" id="217031"/>
    <lineage>
        <taxon>Bacteria</taxon>
        <taxon>Bacillati</taxon>
        <taxon>Bacillota</taxon>
        <taxon>Bacilli</taxon>
        <taxon>Bacillales</taxon>
        <taxon>Bacillaceae</taxon>
        <taxon>Lederbergia</taxon>
    </lineage>
</organism>
<feature type="domain" description="RamC N-terminal" evidence="1">
    <location>
        <begin position="45"/>
        <end position="92"/>
    </location>
</feature>
<evidence type="ECO:0000313" key="2">
    <source>
        <dbReference type="EMBL" id="KRG14100.1"/>
    </source>
</evidence>
<dbReference type="PATRIC" id="fig|217031.4.peg.2428"/>
<dbReference type="Pfam" id="PF25816">
    <property type="entry name" value="RamC_N"/>
    <property type="match status" value="1"/>
</dbReference>
<sequence length="98" mass="11670">MENKIYHQNYILVDSEWYESFDSYQPSNELIGIVRSILPLTWHVRSILPLTWQTQKDGIWFHVFPPKLQLEEQGWKIHISAKPDNCKEILLSLLPMYA</sequence>